<gene>
    <name evidence="1" type="ORF">METZ01_LOCUS189437</name>
</gene>
<dbReference type="EMBL" id="UINC01038898">
    <property type="protein sequence ID" value="SVB36583.1"/>
    <property type="molecule type" value="Genomic_DNA"/>
</dbReference>
<protein>
    <submittedName>
        <fullName evidence="1">Uncharacterized protein</fullName>
    </submittedName>
</protein>
<feature type="non-terminal residue" evidence="1">
    <location>
        <position position="1"/>
    </location>
</feature>
<feature type="non-terminal residue" evidence="1">
    <location>
        <position position="53"/>
    </location>
</feature>
<accession>A0A382DG47</accession>
<sequence length="53" mass="5777">VAISEVVPAPVEIIDIMRDLIDPTDIPNHKSAESSLMSTANAWMAILGPRSRF</sequence>
<proteinExistence type="predicted"/>
<reference evidence="1" key="1">
    <citation type="submission" date="2018-05" db="EMBL/GenBank/DDBJ databases">
        <authorList>
            <person name="Lanie J.A."/>
            <person name="Ng W.-L."/>
            <person name="Kazmierczak K.M."/>
            <person name="Andrzejewski T.M."/>
            <person name="Davidsen T.M."/>
            <person name="Wayne K.J."/>
            <person name="Tettelin H."/>
            <person name="Glass J.I."/>
            <person name="Rusch D."/>
            <person name="Podicherti R."/>
            <person name="Tsui H.-C.T."/>
            <person name="Winkler M.E."/>
        </authorList>
    </citation>
    <scope>NUCLEOTIDE SEQUENCE</scope>
</reference>
<dbReference type="AlphaFoldDB" id="A0A382DG47"/>
<evidence type="ECO:0000313" key="1">
    <source>
        <dbReference type="EMBL" id="SVB36583.1"/>
    </source>
</evidence>
<organism evidence="1">
    <name type="scientific">marine metagenome</name>
    <dbReference type="NCBI Taxonomy" id="408172"/>
    <lineage>
        <taxon>unclassified sequences</taxon>
        <taxon>metagenomes</taxon>
        <taxon>ecological metagenomes</taxon>
    </lineage>
</organism>
<name>A0A382DG47_9ZZZZ</name>